<proteinExistence type="predicted"/>
<keyword evidence="3" id="KW-1185">Reference proteome</keyword>
<comment type="caution">
    <text evidence="2">The sequence shown here is derived from an EMBL/GenBank/DDBJ whole genome shotgun (WGS) entry which is preliminary data.</text>
</comment>
<organism evidence="2 3">
    <name type="scientific">Sphaerisporangium corydalis</name>
    <dbReference type="NCBI Taxonomy" id="1441875"/>
    <lineage>
        <taxon>Bacteria</taxon>
        <taxon>Bacillati</taxon>
        <taxon>Actinomycetota</taxon>
        <taxon>Actinomycetes</taxon>
        <taxon>Streptosporangiales</taxon>
        <taxon>Streptosporangiaceae</taxon>
        <taxon>Sphaerisporangium</taxon>
    </lineage>
</organism>
<sequence>MSPHCIAEKRPKPYAVLSSTPSDSHTWNLLFVQMLMEENGWSVTNLGACVPVAMLMDESLRRVPDMIVLSTVNGHGAQEARQVIAALRAQPSLARVPVALGGKLCVSEDRERAVVDELVAAGFDAVLVGDTAVPVFRSLLTRAAAMPGRHAGRRA</sequence>
<evidence type="ECO:0000313" key="2">
    <source>
        <dbReference type="EMBL" id="MFC4590849.1"/>
    </source>
</evidence>
<dbReference type="InterPro" id="IPR006158">
    <property type="entry name" value="Cobalamin-bd"/>
</dbReference>
<dbReference type="InterPro" id="IPR036724">
    <property type="entry name" value="Cobalamin-bd_sf"/>
</dbReference>
<evidence type="ECO:0000313" key="3">
    <source>
        <dbReference type="Proteomes" id="UP001595891"/>
    </source>
</evidence>
<dbReference type="RefSeq" id="WP_262844276.1">
    <property type="nucleotide sequence ID" value="NZ_JANZYP010000027.1"/>
</dbReference>
<dbReference type="EMBL" id="JBHSFN010000026">
    <property type="protein sequence ID" value="MFC4590849.1"/>
    <property type="molecule type" value="Genomic_DNA"/>
</dbReference>
<accession>A0ABV9ERX4</accession>
<reference evidence="3" key="1">
    <citation type="journal article" date="2019" name="Int. J. Syst. Evol. Microbiol.">
        <title>The Global Catalogue of Microorganisms (GCM) 10K type strain sequencing project: providing services to taxonomists for standard genome sequencing and annotation.</title>
        <authorList>
            <consortium name="The Broad Institute Genomics Platform"/>
            <consortium name="The Broad Institute Genome Sequencing Center for Infectious Disease"/>
            <person name="Wu L."/>
            <person name="Ma J."/>
        </authorList>
    </citation>
    <scope>NUCLEOTIDE SEQUENCE [LARGE SCALE GENOMIC DNA]</scope>
    <source>
        <strain evidence="3">CCUG 49560</strain>
    </source>
</reference>
<dbReference type="PROSITE" id="PS51332">
    <property type="entry name" value="B12_BINDING"/>
    <property type="match status" value="1"/>
</dbReference>
<name>A0ABV9ERX4_9ACTN</name>
<dbReference type="Gene3D" id="3.40.50.280">
    <property type="entry name" value="Cobalamin-binding domain"/>
    <property type="match status" value="1"/>
</dbReference>
<dbReference type="CDD" id="cd02065">
    <property type="entry name" value="B12-binding_like"/>
    <property type="match status" value="1"/>
</dbReference>
<evidence type="ECO:0000259" key="1">
    <source>
        <dbReference type="PROSITE" id="PS51332"/>
    </source>
</evidence>
<dbReference type="Pfam" id="PF02310">
    <property type="entry name" value="B12-binding"/>
    <property type="match status" value="1"/>
</dbReference>
<feature type="domain" description="B12-binding" evidence="1">
    <location>
        <begin position="12"/>
        <end position="150"/>
    </location>
</feature>
<gene>
    <name evidence="2" type="ORF">ACFO8L_32460</name>
</gene>
<protein>
    <submittedName>
        <fullName evidence="2">Cobalamin B12-binding domain-containing protein</fullName>
    </submittedName>
</protein>
<dbReference type="Proteomes" id="UP001595891">
    <property type="component" value="Unassembled WGS sequence"/>
</dbReference>
<dbReference type="SUPFAM" id="SSF52242">
    <property type="entry name" value="Cobalamin (vitamin B12)-binding domain"/>
    <property type="match status" value="1"/>
</dbReference>